<dbReference type="PANTHER" id="PTHR43132:SF8">
    <property type="entry name" value="HTH-TYPE TRANSCRIPTIONAL REGULATOR KMTR"/>
    <property type="match status" value="1"/>
</dbReference>
<evidence type="ECO:0000256" key="2">
    <source>
        <dbReference type="ARBA" id="ARBA00023125"/>
    </source>
</evidence>
<dbReference type="Pfam" id="PF19361">
    <property type="entry name" value="DUF5937"/>
    <property type="match status" value="1"/>
</dbReference>
<dbReference type="SMART" id="SM00418">
    <property type="entry name" value="HTH_ARSR"/>
    <property type="match status" value="1"/>
</dbReference>
<evidence type="ECO:0000256" key="3">
    <source>
        <dbReference type="ARBA" id="ARBA00023163"/>
    </source>
</evidence>
<accession>A0A2T0M5F8</accession>
<dbReference type="AlphaFoldDB" id="A0A2T0M5F8"/>
<dbReference type="InterPro" id="IPR036388">
    <property type="entry name" value="WH-like_DNA-bd_sf"/>
</dbReference>
<dbReference type="PANTHER" id="PTHR43132">
    <property type="entry name" value="ARSENICAL RESISTANCE OPERON REPRESSOR ARSR-RELATED"/>
    <property type="match status" value="1"/>
</dbReference>
<dbReference type="Proteomes" id="UP000238312">
    <property type="component" value="Unassembled WGS sequence"/>
</dbReference>
<evidence type="ECO:0000313" key="5">
    <source>
        <dbReference type="EMBL" id="PRX52681.1"/>
    </source>
</evidence>
<dbReference type="InterPro" id="IPR051011">
    <property type="entry name" value="Metal_resp_trans_reg"/>
</dbReference>
<dbReference type="InterPro" id="IPR036390">
    <property type="entry name" value="WH_DNA-bd_sf"/>
</dbReference>
<keyword evidence="3" id="KW-0804">Transcription</keyword>
<dbReference type="Pfam" id="PF12840">
    <property type="entry name" value="HTH_20"/>
    <property type="match status" value="1"/>
</dbReference>
<comment type="caution">
    <text evidence="5">The sequence shown here is derived from an EMBL/GenBank/DDBJ whole genome shotgun (WGS) entry which is preliminary data.</text>
</comment>
<reference evidence="5 6" key="1">
    <citation type="submission" date="2018-03" db="EMBL/GenBank/DDBJ databases">
        <title>Genomic Encyclopedia of Type Strains, Phase III (KMG-III): the genomes of soil and plant-associated and newly described type strains.</title>
        <authorList>
            <person name="Whitman W."/>
        </authorList>
    </citation>
    <scope>NUCLEOTIDE SEQUENCE [LARGE SCALE GENOMIC DNA]</scope>
    <source>
        <strain evidence="5 6">CGMCC 4.7104</strain>
    </source>
</reference>
<dbReference type="OrthoDB" id="3808065at2"/>
<dbReference type="InterPro" id="IPR011991">
    <property type="entry name" value="ArsR-like_HTH"/>
</dbReference>
<gene>
    <name evidence="5" type="ORF">B0I32_13178</name>
</gene>
<dbReference type="CDD" id="cd00090">
    <property type="entry name" value="HTH_ARSR"/>
    <property type="match status" value="1"/>
</dbReference>
<proteinExistence type="predicted"/>
<keyword evidence="6" id="KW-1185">Reference proteome</keyword>
<sequence length="352" mass="38602">MVRGHVGSVLRIVFTAEDLALTRVAPRTDLMWEMVGSLHRLQSRDGGAALTSWRRQALPRLTGSGLLPSVRTTLLPLAPRGPYFPDFLTPIQAQLGDTAAFQALSDTPRQRLRREMDILRRSSGLPSANLDELARGDPAAMRRFVRVVTDYCRAVLTPHWPEVDRALATERAVMHRHLLRGGAEQLLGHLTPTMRWRPPVLEVDYPAGAGREIHLRGRGLTLIPSYFCRANPVALVDPALPPVLAYPSPRQTVQNTTGGDALAALLGRKRAELLTLVDRMPGCTTSELAARTGISMSTASEHAHVLRRAGLIVSIRRANLMLHHTTRLGADLLAGAPGAKAAHSRRREPDVR</sequence>
<keyword evidence="1" id="KW-0805">Transcription regulation</keyword>
<dbReference type="GO" id="GO:0003700">
    <property type="term" value="F:DNA-binding transcription factor activity"/>
    <property type="evidence" value="ECO:0007669"/>
    <property type="project" value="InterPro"/>
</dbReference>
<dbReference type="InterPro" id="IPR001845">
    <property type="entry name" value="HTH_ArsR_DNA-bd_dom"/>
</dbReference>
<keyword evidence="2" id="KW-0238">DNA-binding</keyword>
<dbReference type="EMBL" id="PVNG01000031">
    <property type="protein sequence ID" value="PRX52681.1"/>
    <property type="molecule type" value="Genomic_DNA"/>
</dbReference>
<organism evidence="5 6">
    <name type="scientific">Nonomuraea fuscirosea</name>
    <dbReference type="NCBI Taxonomy" id="1291556"/>
    <lineage>
        <taxon>Bacteria</taxon>
        <taxon>Bacillati</taxon>
        <taxon>Actinomycetota</taxon>
        <taxon>Actinomycetes</taxon>
        <taxon>Streptosporangiales</taxon>
        <taxon>Streptosporangiaceae</taxon>
        <taxon>Nonomuraea</taxon>
    </lineage>
</organism>
<dbReference type="InterPro" id="IPR045981">
    <property type="entry name" value="DUF5937"/>
</dbReference>
<evidence type="ECO:0000256" key="1">
    <source>
        <dbReference type="ARBA" id="ARBA00023015"/>
    </source>
</evidence>
<dbReference type="GO" id="GO:0003677">
    <property type="term" value="F:DNA binding"/>
    <property type="evidence" value="ECO:0007669"/>
    <property type="project" value="UniProtKB-KW"/>
</dbReference>
<dbReference type="Gene3D" id="1.10.10.10">
    <property type="entry name" value="Winged helix-like DNA-binding domain superfamily/Winged helix DNA-binding domain"/>
    <property type="match status" value="1"/>
</dbReference>
<evidence type="ECO:0000259" key="4">
    <source>
        <dbReference type="SMART" id="SM00418"/>
    </source>
</evidence>
<feature type="domain" description="HTH arsR-type" evidence="4">
    <location>
        <begin position="260"/>
        <end position="334"/>
    </location>
</feature>
<dbReference type="SUPFAM" id="SSF46785">
    <property type="entry name" value="Winged helix' DNA-binding domain"/>
    <property type="match status" value="1"/>
</dbReference>
<name>A0A2T0M5F8_9ACTN</name>
<evidence type="ECO:0000313" key="6">
    <source>
        <dbReference type="Proteomes" id="UP000238312"/>
    </source>
</evidence>
<protein>
    <submittedName>
        <fullName evidence="5">Helix-turn-helix protein</fullName>
    </submittedName>
</protein>